<evidence type="ECO:0000313" key="3">
    <source>
        <dbReference type="EMBL" id="AGH60466.1"/>
    </source>
</evidence>
<dbReference type="EMBL" id="KC613035">
    <property type="protein sequence ID" value="AGH60466.1"/>
    <property type="molecule type" value="Genomic_DNA"/>
</dbReference>
<dbReference type="SUPFAM" id="SSF58087">
    <property type="entry name" value="Variant surface glycoprotein (N-terminal domain)"/>
    <property type="match status" value="1"/>
</dbReference>
<feature type="chain" id="PRO_5004058172" evidence="2">
    <location>
        <begin position="28"/>
        <end position="370"/>
    </location>
</feature>
<dbReference type="VEuPathDB" id="TriTrypDB:Tb927.11.20550"/>
<reference evidence="3" key="2">
    <citation type="journal article" date="2014" name="Mol. Biochem. Parasitol.">
        <title>Capturing the variant surface glycoprotein repertoire (the VSGnome) of Trypanosoma brucei Lister 427.</title>
        <authorList>
            <person name="Cross G.A."/>
            <person name="Kim H.S."/>
            <person name="Wickstead B."/>
        </authorList>
    </citation>
    <scope>NUCLEOTIDE SEQUENCE</scope>
    <source>
        <strain evidence="3">Lister 427</strain>
    </source>
</reference>
<evidence type="ECO:0000256" key="1">
    <source>
        <dbReference type="SAM" id="MobiDB-lite"/>
    </source>
</evidence>
<evidence type="ECO:0000256" key="2">
    <source>
        <dbReference type="SAM" id="SignalP"/>
    </source>
</evidence>
<dbReference type="VEuPathDB" id="TriTrypDB:Tb427_000249100"/>
<protein>
    <submittedName>
        <fullName evidence="3">Variant surface glycoprotein 1540</fullName>
    </submittedName>
</protein>
<feature type="signal peptide" evidence="2">
    <location>
        <begin position="1"/>
        <end position="27"/>
    </location>
</feature>
<sequence>MTLVSRRISTFAGVISAPILIFQGAQASAGDEVTKQNTPCDSAHYLIKLAAEADSKLQGLLEKAAEAQDEQQTIELYAATADVGANRPALAGLLDNASRRVATLAKAAVTCRKTVAELTRTLHIEAERKWLLADATQISSKTGTATAMSTKASGDSVAAHLKHDKLTDKTCAQAYSKQAGDTKNDPVVVTLEQIKVHKLEGKDAAETTNNVCKVSFDGAECSTGPNNIKVSTATTALFKATEHTQVTAKPGGSKNARDDSPQGLKKELEEHAKKLKYRLYNFLKNKPCDTDMASVRNMALVQNDECFKKAVLIELQGPEAKYKSSNDPQSKTITSGIKTMFCDSEREFNTKMWEKVKANSVKKKSSRNRH</sequence>
<name>M4SYP7_9TRYP</name>
<accession>M4SYP7</accession>
<proteinExistence type="predicted"/>
<organism evidence="3">
    <name type="scientific">Trypanosoma brucei</name>
    <dbReference type="NCBI Taxonomy" id="5691"/>
    <lineage>
        <taxon>Eukaryota</taxon>
        <taxon>Discoba</taxon>
        <taxon>Euglenozoa</taxon>
        <taxon>Kinetoplastea</taxon>
        <taxon>Metakinetoplastina</taxon>
        <taxon>Trypanosomatida</taxon>
        <taxon>Trypanosomatidae</taxon>
        <taxon>Trypanosoma</taxon>
    </lineage>
</organism>
<feature type="region of interest" description="Disordered" evidence="1">
    <location>
        <begin position="243"/>
        <end position="264"/>
    </location>
</feature>
<keyword evidence="2" id="KW-0732">Signal</keyword>
<feature type="compositionally biased region" description="Basic and acidic residues" evidence="1">
    <location>
        <begin position="255"/>
        <end position="264"/>
    </location>
</feature>
<reference evidence="3" key="1">
    <citation type="submission" date="2013-02" db="EMBL/GenBank/DDBJ databases">
        <authorList>
            <person name="Cross G.A.M."/>
            <person name="Kim H.-S."/>
            <person name="Wickstead B."/>
        </authorList>
    </citation>
    <scope>NUCLEOTIDE SEQUENCE</scope>
    <source>
        <strain evidence="3">Lister 427</strain>
    </source>
</reference>
<dbReference type="AlphaFoldDB" id="M4SYP7"/>